<name>A0A0K2VAK6_LEPSM</name>
<keyword evidence="1" id="KW-0812">Transmembrane</keyword>
<reference evidence="2" key="1">
    <citation type="submission" date="2014-05" db="EMBL/GenBank/DDBJ databases">
        <authorList>
            <person name="Chronopoulou M."/>
        </authorList>
    </citation>
    <scope>NUCLEOTIDE SEQUENCE</scope>
    <source>
        <tissue evidence="2">Whole organism</tissue>
    </source>
</reference>
<dbReference type="EMBL" id="HACA01030217">
    <property type="protein sequence ID" value="CDW47578.1"/>
    <property type="molecule type" value="Transcribed_RNA"/>
</dbReference>
<evidence type="ECO:0000313" key="2">
    <source>
        <dbReference type="EMBL" id="CDW47578.1"/>
    </source>
</evidence>
<keyword evidence="1" id="KW-1133">Transmembrane helix</keyword>
<proteinExistence type="predicted"/>
<protein>
    <submittedName>
        <fullName evidence="2">Uncharacterized protein</fullName>
    </submittedName>
</protein>
<evidence type="ECO:0000256" key="1">
    <source>
        <dbReference type="SAM" id="Phobius"/>
    </source>
</evidence>
<feature type="transmembrane region" description="Helical" evidence="1">
    <location>
        <begin position="38"/>
        <end position="59"/>
    </location>
</feature>
<accession>A0A0K2VAK6</accession>
<sequence length="84" mass="10093">MIIFYYQNYSRWRGTCSYHFVPGPMHKRFMHLNLPTKLLGILTSISISMCVAWCCPYGTQFLSYCERYIYIYIFFLASFRQSNC</sequence>
<organism evidence="2">
    <name type="scientific">Lepeophtheirus salmonis</name>
    <name type="common">Salmon louse</name>
    <name type="synonym">Caligus salmonis</name>
    <dbReference type="NCBI Taxonomy" id="72036"/>
    <lineage>
        <taxon>Eukaryota</taxon>
        <taxon>Metazoa</taxon>
        <taxon>Ecdysozoa</taxon>
        <taxon>Arthropoda</taxon>
        <taxon>Crustacea</taxon>
        <taxon>Multicrustacea</taxon>
        <taxon>Hexanauplia</taxon>
        <taxon>Copepoda</taxon>
        <taxon>Siphonostomatoida</taxon>
        <taxon>Caligidae</taxon>
        <taxon>Lepeophtheirus</taxon>
    </lineage>
</organism>
<keyword evidence="1" id="KW-0472">Membrane</keyword>
<dbReference type="AlphaFoldDB" id="A0A0K2VAK6"/>